<protein>
    <recommendedName>
        <fullName evidence="3">DUF223 domain-containing protein</fullName>
    </recommendedName>
</protein>
<dbReference type="Proteomes" id="UP000289738">
    <property type="component" value="Chromosome B10"/>
</dbReference>
<dbReference type="Gene3D" id="2.40.50.140">
    <property type="entry name" value="Nucleic acid-binding proteins"/>
    <property type="match status" value="2"/>
</dbReference>
<evidence type="ECO:0000313" key="1">
    <source>
        <dbReference type="EMBL" id="RYQ85309.1"/>
    </source>
</evidence>
<evidence type="ECO:0000313" key="2">
    <source>
        <dbReference type="Proteomes" id="UP000289738"/>
    </source>
</evidence>
<evidence type="ECO:0008006" key="3">
    <source>
        <dbReference type="Google" id="ProtNLM"/>
    </source>
</evidence>
<reference evidence="1 2" key="1">
    <citation type="submission" date="2019-01" db="EMBL/GenBank/DDBJ databases">
        <title>Sequencing of cultivated peanut Arachis hypogaea provides insights into genome evolution and oil improvement.</title>
        <authorList>
            <person name="Chen X."/>
        </authorList>
    </citation>
    <scope>NUCLEOTIDE SEQUENCE [LARGE SCALE GENOMIC DNA]</scope>
    <source>
        <strain evidence="2">cv. Fuhuasheng</strain>
        <tissue evidence="1">Leaves</tissue>
    </source>
</reference>
<proteinExistence type="predicted"/>
<dbReference type="InterPro" id="IPR012340">
    <property type="entry name" value="NA-bd_OB-fold"/>
</dbReference>
<sequence>MFENDLIEGKVYVFSNFLIEESSGIYLLTTHVCRITFKKESRIVNTIDDRNIPKNHFNFLDHTDILRQTNEKSNLFDVIGLLTGKGELMSWSKAGKNGHYIVVDLHDLQSNVITLCVMHAKMGVSNTTYNSVLMINADLEKG</sequence>
<comment type="caution">
    <text evidence="1">The sequence shown here is derived from an EMBL/GenBank/DDBJ whole genome shotgun (WGS) entry which is preliminary data.</text>
</comment>
<gene>
    <name evidence="1" type="ORF">Ahy_B10g104834</name>
</gene>
<accession>A0A444X6K3</accession>
<dbReference type="EMBL" id="SDMP01000020">
    <property type="protein sequence ID" value="RYQ85309.1"/>
    <property type="molecule type" value="Genomic_DNA"/>
</dbReference>
<dbReference type="AlphaFoldDB" id="A0A444X6K3"/>
<keyword evidence="2" id="KW-1185">Reference proteome</keyword>
<organism evidence="1 2">
    <name type="scientific">Arachis hypogaea</name>
    <name type="common">Peanut</name>
    <dbReference type="NCBI Taxonomy" id="3818"/>
    <lineage>
        <taxon>Eukaryota</taxon>
        <taxon>Viridiplantae</taxon>
        <taxon>Streptophyta</taxon>
        <taxon>Embryophyta</taxon>
        <taxon>Tracheophyta</taxon>
        <taxon>Spermatophyta</taxon>
        <taxon>Magnoliopsida</taxon>
        <taxon>eudicotyledons</taxon>
        <taxon>Gunneridae</taxon>
        <taxon>Pentapetalae</taxon>
        <taxon>rosids</taxon>
        <taxon>fabids</taxon>
        <taxon>Fabales</taxon>
        <taxon>Fabaceae</taxon>
        <taxon>Papilionoideae</taxon>
        <taxon>50 kb inversion clade</taxon>
        <taxon>dalbergioids sensu lato</taxon>
        <taxon>Dalbergieae</taxon>
        <taxon>Pterocarpus clade</taxon>
        <taxon>Arachis</taxon>
    </lineage>
</organism>
<name>A0A444X6K3_ARAHY</name>